<dbReference type="EC" id="6.4.-.-" evidence="11"/>
<feature type="active site" description="Proton acceptor; for dehydratase activity" evidence="7">
    <location>
        <position position="174"/>
    </location>
</feature>
<evidence type="ECO:0000256" key="5">
    <source>
        <dbReference type="ARBA" id="ARBA00023194"/>
    </source>
</evidence>
<gene>
    <name evidence="11" type="ORF">AB0D65_37205</name>
</gene>
<feature type="active site" description="Proton donor; for dehydratase activity" evidence="7">
    <location>
        <position position="343"/>
    </location>
</feature>
<dbReference type="SMART" id="SM00823">
    <property type="entry name" value="PKS_PP"/>
    <property type="match status" value="1"/>
</dbReference>
<protein>
    <submittedName>
        <fullName evidence="11">Type I polyketide synthase</fullName>
        <ecNumber evidence="11">6.4.-.-</ecNumber>
    </submittedName>
</protein>
<organism evidence="11 12">
    <name type="scientific">Streptomyces griseoloalbus</name>
    <dbReference type="NCBI Taxonomy" id="67303"/>
    <lineage>
        <taxon>Bacteria</taxon>
        <taxon>Bacillati</taxon>
        <taxon>Actinomycetota</taxon>
        <taxon>Actinomycetes</taxon>
        <taxon>Kitasatosporales</taxon>
        <taxon>Streptomycetaceae</taxon>
        <taxon>Streptomyces</taxon>
    </lineage>
</organism>
<dbReference type="PROSITE" id="PS00012">
    <property type="entry name" value="PHOSPHOPANTETHEINE"/>
    <property type="match status" value="1"/>
</dbReference>
<dbReference type="CDD" id="cd08956">
    <property type="entry name" value="KR_3_FAS_SDR_x"/>
    <property type="match status" value="1"/>
</dbReference>
<dbReference type="PROSITE" id="PS52019">
    <property type="entry name" value="PKS_MFAS_DH"/>
    <property type="match status" value="1"/>
</dbReference>
<dbReference type="InterPro" id="IPR049900">
    <property type="entry name" value="PKS_mFAS_DH"/>
</dbReference>
<dbReference type="InterPro" id="IPR049552">
    <property type="entry name" value="PKS_DH_N"/>
</dbReference>
<dbReference type="InterPro" id="IPR006162">
    <property type="entry name" value="Ppantetheine_attach_site"/>
</dbReference>
<keyword evidence="6" id="KW-0511">Multifunctional enzyme</keyword>
<dbReference type="Proteomes" id="UP001551582">
    <property type="component" value="Unassembled WGS sequence"/>
</dbReference>
<evidence type="ECO:0000313" key="11">
    <source>
        <dbReference type="EMBL" id="MEU9356479.1"/>
    </source>
</evidence>
<keyword evidence="11" id="KW-0436">Ligase</keyword>
<dbReference type="Pfam" id="PF08659">
    <property type="entry name" value="KR"/>
    <property type="match status" value="1"/>
</dbReference>
<keyword evidence="2" id="KW-0596">Phosphopantetheine</keyword>
<reference evidence="11 12" key="1">
    <citation type="submission" date="2024-06" db="EMBL/GenBank/DDBJ databases">
        <title>The Natural Products Discovery Center: Release of the First 8490 Sequenced Strains for Exploring Actinobacteria Biosynthetic Diversity.</title>
        <authorList>
            <person name="Kalkreuter E."/>
            <person name="Kautsar S.A."/>
            <person name="Yang D."/>
            <person name="Bader C.D."/>
            <person name="Teijaro C.N."/>
            <person name="Fluegel L."/>
            <person name="Davis C.M."/>
            <person name="Simpson J.R."/>
            <person name="Lauterbach L."/>
            <person name="Steele A.D."/>
            <person name="Gui C."/>
            <person name="Meng S."/>
            <person name="Li G."/>
            <person name="Viehrig K."/>
            <person name="Ye F."/>
            <person name="Su P."/>
            <person name="Kiefer A.F."/>
            <person name="Nichols A."/>
            <person name="Cepeda A.J."/>
            <person name="Yan W."/>
            <person name="Fan B."/>
            <person name="Jiang Y."/>
            <person name="Adhikari A."/>
            <person name="Zheng C.-J."/>
            <person name="Schuster L."/>
            <person name="Cowan T.M."/>
            <person name="Smanski M.J."/>
            <person name="Chevrette M.G."/>
            <person name="De Carvalho L.P.S."/>
            <person name="Shen B."/>
        </authorList>
    </citation>
    <scope>NUCLEOTIDE SEQUENCE [LARGE SCALE GENOMIC DNA]</scope>
    <source>
        <strain evidence="11 12">NPDC048274</strain>
    </source>
</reference>
<dbReference type="Gene3D" id="3.30.70.3290">
    <property type="match status" value="1"/>
</dbReference>
<evidence type="ECO:0000256" key="8">
    <source>
        <dbReference type="SAM" id="MobiDB-lite"/>
    </source>
</evidence>
<evidence type="ECO:0000256" key="7">
    <source>
        <dbReference type="PROSITE-ProRule" id="PRU01363"/>
    </source>
</evidence>
<keyword evidence="3" id="KW-0597">Phosphoprotein</keyword>
<dbReference type="RefSeq" id="WP_359990211.1">
    <property type="nucleotide sequence ID" value="NZ_JBEZLS010000066.1"/>
</dbReference>
<proteinExistence type="predicted"/>
<dbReference type="GO" id="GO:0016874">
    <property type="term" value="F:ligase activity"/>
    <property type="evidence" value="ECO:0007669"/>
    <property type="project" value="UniProtKB-KW"/>
</dbReference>
<dbReference type="InterPro" id="IPR013968">
    <property type="entry name" value="PKS_KR"/>
</dbReference>
<evidence type="ECO:0000256" key="6">
    <source>
        <dbReference type="ARBA" id="ARBA00023268"/>
    </source>
</evidence>
<feature type="domain" description="Carrier" evidence="9">
    <location>
        <begin position="900"/>
        <end position="975"/>
    </location>
</feature>
<dbReference type="InterPro" id="IPR036736">
    <property type="entry name" value="ACP-like_sf"/>
</dbReference>
<dbReference type="PANTHER" id="PTHR43775:SF51">
    <property type="entry name" value="INACTIVE PHENOLPHTHIOCEROL SYNTHESIS POLYKETIDE SYNTHASE TYPE I PKS1-RELATED"/>
    <property type="match status" value="1"/>
</dbReference>
<dbReference type="InterPro" id="IPR042104">
    <property type="entry name" value="PKS_dehydratase_sf"/>
</dbReference>
<dbReference type="InterPro" id="IPR016035">
    <property type="entry name" value="Acyl_Trfase/lysoPLipase"/>
</dbReference>
<evidence type="ECO:0000259" key="10">
    <source>
        <dbReference type="PROSITE" id="PS52019"/>
    </source>
</evidence>
<dbReference type="PANTHER" id="PTHR43775">
    <property type="entry name" value="FATTY ACID SYNTHASE"/>
    <property type="match status" value="1"/>
</dbReference>
<dbReference type="InterPro" id="IPR055123">
    <property type="entry name" value="SpnB-like_Rossmann"/>
</dbReference>
<dbReference type="InterPro" id="IPR057326">
    <property type="entry name" value="KR_dom"/>
</dbReference>
<comment type="pathway">
    <text evidence="1">Antibiotic biosynthesis.</text>
</comment>
<dbReference type="Gene3D" id="1.10.1200.10">
    <property type="entry name" value="ACP-like"/>
    <property type="match status" value="1"/>
</dbReference>
<dbReference type="Gene3D" id="3.40.366.10">
    <property type="entry name" value="Malonyl-Coenzyme A Acyl Carrier Protein, domain 2"/>
    <property type="match status" value="1"/>
</dbReference>
<keyword evidence="4" id="KW-0808">Transferase</keyword>
<dbReference type="SMART" id="SM01294">
    <property type="entry name" value="PKS_PP_betabranch"/>
    <property type="match status" value="1"/>
</dbReference>
<evidence type="ECO:0000313" key="12">
    <source>
        <dbReference type="Proteomes" id="UP001551582"/>
    </source>
</evidence>
<dbReference type="PROSITE" id="PS50075">
    <property type="entry name" value="CARRIER"/>
    <property type="match status" value="1"/>
</dbReference>
<keyword evidence="12" id="KW-1185">Reference proteome</keyword>
<dbReference type="SUPFAM" id="SSF51735">
    <property type="entry name" value="NAD(P)-binding Rossmann-fold domains"/>
    <property type="match status" value="2"/>
</dbReference>
<dbReference type="InterPro" id="IPR001227">
    <property type="entry name" value="Ac_transferase_dom_sf"/>
</dbReference>
<dbReference type="InterPro" id="IPR009081">
    <property type="entry name" value="PP-bd_ACP"/>
</dbReference>
<dbReference type="Gene3D" id="3.10.129.110">
    <property type="entry name" value="Polyketide synthase dehydratase"/>
    <property type="match status" value="1"/>
</dbReference>
<accession>A0ABV3EHK7</accession>
<dbReference type="SMART" id="SM00822">
    <property type="entry name" value="PKS_KR"/>
    <property type="match status" value="1"/>
</dbReference>
<dbReference type="InterPro" id="IPR036291">
    <property type="entry name" value="NAD(P)-bd_dom_sf"/>
</dbReference>
<dbReference type="Gene3D" id="3.40.50.720">
    <property type="entry name" value="NAD(P)-binding Rossmann-like Domain"/>
    <property type="match status" value="1"/>
</dbReference>
<dbReference type="Pfam" id="PF21089">
    <property type="entry name" value="PKS_DH_N"/>
    <property type="match status" value="1"/>
</dbReference>
<comment type="caution">
    <text evidence="11">The sequence shown here is derived from an EMBL/GenBank/DDBJ whole genome shotgun (WGS) entry which is preliminary data.</text>
</comment>
<keyword evidence="5" id="KW-0045">Antibiotic biosynthesis</keyword>
<dbReference type="InterPro" id="IPR050091">
    <property type="entry name" value="PKS_NRPS_Biosynth_Enz"/>
</dbReference>
<feature type="compositionally biased region" description="Basic and acidic residues" evidence="8">
    <location>
        <begin position="232"/>
        <end position="241"/>
    </location>
</feature>
<sequence length="1053" mass="110073">MSNVTGVLATEEELTSPEYWARHIRQAVRFHDGVRHLEQLGVRQYVELGPDGVLTSMVEASLTEPPGALTPALRRDRPEPETVMSALALLRIRGAEPDWDTALPGARRVPLPGYAFQHRRYWLDAPTADVDAEGLGLSTVEHPLIGAAVSMAGRDAYLFTGRLSLRTHPWLADHTVSGTVLLPGTALLELALRAGEQAGSAHVEDLTLAAPLVLPEQGGVDVQVAVGDPDDDGRRGVEIHSRPAGRGPDGESEWVLNAHGSLTPADPSATGSGLVVWPPAGAAEIDLDGAYERLADHGFAYGAAFQGLRRVWQGEGEIFAEVALPDEAGERAGHFLLHPALLDAVLHPLLPGVTGDDGQPRLPFSWSGARVHAVGASVLRARLTLSDSGGETLEASLQVADGTGLPVASVDSLVLRPLAADALRAADAGRDGLFPAVWSVTEAPRGTVDTSGWAALGASPVSSVKAYEDLEELAGSGADTVLWVPDHDGAAPADGPAVAEAARAATRQALTTVQAFLADPRLAEARLVVVTRGAVATSPDEDVPDLVHAGVWGLLRTAQTENPGRVVLVDSDSDGDVTEAVATGEPQVAVRGDAFLVPRLERARGADDGAVPPRWDEGTVLITGATGTLGRILARHLVTEHGARHLLLLSRRGASAPGAAEMKEELTGLGAGVTFAACDAADREALAAVLAAVPEDRPLCAVVHTAGVLDDTVLGELTPERLDTVLRPKVDAAWNLHELTRDRALSAFVVYSSVAGLLGTAGQANYAAGNTFLDALAQHRRAQGLPGLSLAWGLWEQESAISGGLSETDLRRLARLGLVALPSDEAMNLYDAAFRLARPVLAATYVDTGALRRQGENAAPLLRGLAPAGTARRTAAGTGAQQGAGLLEQLGALGADEREAALIELVRGQAAAVLGHSGQDSVDADRPFQDLGFDSLTAVELRNQLGRATGLRLPTTLVFDHPNPTALARFVAARIEERQGPADVPGLADLDRAEALLKSLAPEDESRGRLADRLRELLVLAEAAPGDGDGSADGLDLDAASDEELFALVDELD</sequence>
<feature type="region of interest" description="C-terminal hotdog fold" evidence="7">
    <location>
        <begin position="282"/>
        <end position="424"/>
    </location>
</feature>
<dbReference type="Pfam" id="PF00550">
    <property type="entry name" value="PP-binding"/>
    <property type="match status" value="1"/>
</dbReference>
<dbReference type="SMART" id="SM00826">
    <property type="entry name" value="PKS_DH"/>
    <property type="match status" value="1"/>
</dbReference>
<name>A0ABV3EHK7_9ACTN</name>
<dbReference type="InterPro" id="IPR020806">
    <property type="entry name" value="PKS_PP-bd"/>
</dbReference>
<dbReference type="SUPFAM" id="SSF47336">
    <property type="entry name" value="ACP-like"/>
    <property type="match status" value="1"/>
</dbReference>
<dbReference type="InterPro" id="IPR020807">
    <property type="entry name" value="PKS_DH"/>
</dbReference>
<evidence type="ECO:0000256" key="1">
    <source>
        <dbReference type="ARBA" id="ARBA00004792"/>
    </source>
</evidence>
<feature type="region of interest" description="Disordered" evidence="8">
    <location>
        <begin position="227"/>
        <end position="252"/>
    </location>
</feature>
<evidence type="ECO:0000256" key="3">
    <source>
        <dbReference type="ARBA" id="ARBA00022553"/>
    </source>
</evidence>
<evidence type="ECO:0000259" key="9">
    <source>
        <dbReference type="PROSITE" id="PS50075"/>
    </source>
</evidence>
<evidence type="ECO:0000256" key="2">
    <source>
        <dbReference type="ARBA" id="ARBA00022450"/>
    </source>
</evidence>
<dbReference type="EMBL" id="JBEZLS010000066">
    <property type="protein sequence ID" value="MEU9356479.1"/>
    <property type="molecule type" value="Genomic_DNA"/>
</dbReference>
<dbReference type="Pfam" id="PF14765">
    <property type="entry name" value="PS-DH"/>
    <property type="match status" value="1"/>
</dbReference>
<evidence type="ECO:0000256" key="4">
    <source>
        <dbReference type="ARBA" id="ARBA00022679"/>
    </source>
</evidence>
<dbReference type="InterPro" id="IPR049551">
    <property type="entry name" value="PKS_DH_C"/>
</dbReference>
<dbReference type="Pfam" id="PF22953">
    <property type="entry name" value="SpnB_Rossmann"/>
    <property type="match status" value="1"/>
</dbReference>
<feature type="domain" description="PKS/mFAS DH" evidence="10">
    <location>
        <begin position="142"/>
        <end position="424"/>
    </location>
</feature>
<feature type="region of interest" description="N-terminal hotdog fold" evidence="7">
    <location>
        <begin position="142"/>
        <end position="269"/>
    </location>
</feature>
<dbReference type="SUPFAM" id="SSF52151">
    <property type="entry name" value="FabD/lysophospholipase-like"/>
    <property type="match status" value="1"/>
</dbReference>